<dbReference type="KEGG" id="goe:100900732"/>
<keyword evidence="8 9" id="KW-0539">Nucleus</keyword>
<reference evidence="11" key="1">
    <citation type="submission" date="2025-08" db="UniProtKB">
        <authorList>
            <consortium name="RefSeq"/>
        </authorList>
    </citation>
    <scope>IDENTIFICATION</scope>
</reference>
<sequence>MSAMSTNLKAPPFSITSSLALGVAAGASANHVNLVGDRIDVPLRCFIAHTAGVFRAFKASLQEKQDRRRLIPKVSKLYRSAMAQLNESNSQLPVFRLVESVWHLCEILVIEPQPSGVLIQQLQQWTALLTSSTAERLSDLTDTLAQDEEKFWDTFFILISHGQIEDACIILRRHPHWPREDFTLMAKILESIPVMGDSAQIPLQFLEQWKVWQDTVKQVAAEARFGLDTPFHSACLLLTGNAAEFERKKHIFDSWFHFAIAKAAYAQPLVGVSDLAKLADQTLSSSGFISSDPLSQLVLALFKLDLQSFLRQLADLDDFWWTGAHLLDLLVNSADLQTYNIVNVEALHEQFLKDYALLLLSQRSLWETALLYLSNCQCCKQNKAILTEALISLYCPTQQKALKVVAIAEKLGLPEAAASIYRMQSMKWIKEGKLDTALTWAIRSRNSPLVSRVSELILAEFLETGRIRSEDQLKSLGQEMLVSERLSFLAKYSEFHRVRESDPQQACDLLLFLVDSQWSPGFFLSQLLRDAVELLERDETRVKNVAHLQRLMSCLQRVLKERPAEVKKPVLDRLNFAASKKMAQSLLGLMQTTNQHLLF</sequence>
<evidence type="ECO:0000256" key="9">
    <source>
        <dbReference type="RuleBase" id="RU365073"/>
    </source>
</evidence>
<keyword evidence="3 9" id="KW-0813">Transport</keyword>
<dbReference type="GO" id="GO:0006606">
    <property type="term" value="P:protein import into nucleus"/>
    <property type="evidence" value="ECO:0007669"/>
    <property type="project" value="TreeGrafter"/>
</dbReference>
<comment type="subunit">
    <text evidence="9">Component of the nuclear pore complex (NPC).</text>
</comment>
<accession>A0AAJ6VY39</accession>
<comment type="subcellular location">
    <subcellularLocation>
        <location evidence="1 9">Nucleus</location>
        <location evidence="1 9">Nuclear pore complex</location>
    </subcellularLocation>
</comment>
<dbReference type="GO" id="GO:0045893">
    <property type="term" value="P:positive regulation of DNA-templated transcription"/>
    <property type="evidence" value="ECO:0007669"/>
    <property type="project" value="TreeGrafter"/>
</dbReference>
<name>A0AAJ6VY39_9ACAR</name>
<evidence type="ECO:0000256" key="2">
    <source>
        <dbReference type="ARBA" id="ARBA00005573"/>
    </source>
</evidence>
<keyword evidence="6 9" id="KW-0811">Translocation</keyword>
<dbReference type="RefSeq" id="XP_003742925.1">
    <property type="nucleotide sequence ID" value="XM_003742877.3"/>
</dbReference>
<keyword evidence="4 9" id="KW-0509">mRNA transport</keyword>
<dbReference type="GeneID" id="100900732"/>
<evidence type="ECO:0000256" key="3">
    <source>
        <dbReference type="ARBA" id="ARBA00022448"/>
    </source>
</evidence>
<dbReference type="PANTHER" id="PTHR13373">
    <property type="entry name" value="FROUNT PROTEIN-RELATED"/>
    <property type="match status" value="1"/>
</dbReference>
<dbReference type="GO" id="GO:0017056">
    <property type="term" value="F:structural constituent of nuclear pore"/>
    <property type="evidence" value="ECO:0007669"/>
    <property type="project" value="TreeGrafter"/>
</dbReference>
<keyword evidence="5 9" id="KW-0653">Protein transport</keyword>
<comment type="function">
    <text evidence="9">Functions as a component of the nuclear pore complex (NPC).</text>
</comment>
<evidence type="ECO:0000313" key="10">
    <source>
        <dbReference type="Proteomes" id="UP000694867"/>
    </source>
</evidence>
<evidence type="ECO:0000256" key="6">
    <source>
        <dbReference type="ARBA" id="ARBA00023010"/>
    </source>
</evidence>
<evidence type="ECO:0000256" key="4">
    <source>
        <dbReference type="ARBA" id="ARBA00022816"/>
    </source>
</evidence>
<dbReference type="InterPro" id="IPR011502">
    <property type="entry name" value="Nucleoporin_Nup85"/>
</dbReference>
<dbReference type="GO" id="GO:0006406">
    <property type="term" value="P:mRNA export from nucleus"/>
    <property type="evidence" value="ECO:0007669"/>
    <property type="project" value="TreeGrafter"/>
</dbReference>
<evidence type="ECO:0000256" key="7">
    <source>
        <dbReference type="ARBA" id="ARBA00023132"/>
    </source>
</evidence>
<gene>
    <name evidence="11" type="primary">LOC100900732</name>
</gene>
<dbReference type="GO" id="GO:0031080">
    <property type="term" value="C:nuclear pore outer ring"/>
    <property type="evidence" value="ECO:0007669"/>
    <property type="project" value="TreeGrafter"/>
</dbReference>
<evidence type="ECO:0000256" key="5">
    <source>
        <dbReference type="ARBA" id="ARBA00022927"/>
    </source>
</evidence>
<dbReference type="PANTHER" id="PTHR13373:SF21">
    <property type="entry name" value="NUCLEAR PORE COMPLEX PROTEIN NUP85"/>
    <property type="match status" value="1"/>
</dbReference>
<keyword evidence="10" id="KW-1185">Reference proteome</keyword>
<evidence type="ECO:0000256" key="8">
    <source>
        <dbReference type="ARBA" id="ARBA00023242"/>
    </source>
</evidence>
<protein>
    <recommendedName>
        <fullName evidence="9">Nuclear pore complex protein Nup85</fullName>
    </recommendedName>
</protein>
<evidence type="ECO:0000256" key="1">
    <source>
        <dbReference type="ARBA" id="ARBA00004567"/>
    </source>
</evidence>
<evidence type="ECO:0000313" key="11">
    <source>
        <dbReference type="RefSeq" id="XP_003742925.1"/>
    </source>
</evidence>
<keyword evidence="7 9" id="KW-0906">Nuclear pore complex</keyword>
<dbReference type="AlphaFoldDB" id="A0AAJ6VY39"/>
<dbReference type="Proteomes" id="UP000694867">
    <property type="component" value="Unplaced"/>
</dbReference>
<dbReference type="Pfam" id="PF07575">
    <property type="entry name" value="Nucleopor_Nup85"/>
    <property type="match status" value="1"/>
</dbReference>
<proteinExistence type="inferred from homology"/>
<dbReference type="GO" id="GO:0031965">
    <property type="term" value="C:nuclear membrane"/>
    <property type="evidence" value="ECO:0007669"/>
    <property type="project" value="UniProtKB-UniRule"/>
</dbReference>
<organism evidence="10 11">
    <name type="scientific">Galendromus occidentalis</name>
    <name type="common">western predatory mite</name>
    <dbReference type="NCBI Taxonomy" id="34638"/>
    <lineage>
        <taxon>Eukaryota</taxon>
        <taxon>Metazoa</taxon>
        <taxon>Ecdysozoa</taxon>
        <taxon>Arthropoda</taxon>
        <taxon>Chelicerata</taxon>
        <taxon>Arachnida</taxon>
        <taxon>Acari</taxon>
        <taxon>Parasitiformes</taxon>
        <taxon>Mesostigmata</taxon>
        <taxon>Gamasina</taxon>
        <taxon>Phytoseioidea</taxon>
        <taxon>Phytoseiidae</taxon>
        <taxon>Typhlodrominae</taxon>
        <taxon>Galendromus</taxon>
    </lineage>
</organism>
<keyword evidence="9" id="KW-0472">Membrane</keyword>
<comment type="similarity">
    <text evidence="2 9">Belongs to the nucleoporin Nup85 family.</text>
</comment>